<feature type="transmembrane region" description="Helical" evidence="8">
    <location>
        <begin position="309"/>
        <end position="329"/>
    </location>
</feature>
<gene>
    <name evidence="10" type="ORF">HZS54_05310</name>
</gene>
<evidence type="ECO:0000256" key="4">
    <source>
        <dbReference type="ARBA" id="ARBA00022801"/>
    </source>
</evidence>
<evidence type="ECO:0000313" key="11">
    <source>
        <dbReference type="Proteomes" id="UP000509346"/>
    </source>
</evidence>
<evidence type="ECO:0000256" key="7">
    <source>
        <dbReference type="ARBA" id="ARBA00023136"/>
    </source>
</evidence>
<feature type="transmembrane region" description="Helical" evidence="8">
    <location>
        <begin position="268"/>
        <end position="288"/>
    </location>
</feature>
<reference evidence="10 11" key="1">
    <citation type="submission" date="2020-07" db="EMBL/GenBank/DDBJ databases">
        <title>Halosimplex litoreum sp. nov. and Halosimplex rubrum sp. nov., isolated from different salt environments.</title>
        <authorList>
            <person name="Cui H."/>
        </authorList>
    </citation>
    <scope>NUCLEOTIDE SEQUENCE [LARGE SCALE GENOMIC DNA]</scope>
    <source>
        <strain evidence="10 11">R2</strain>
    </source>
</reference>
<dbReference type="GO" id="GO:0008233">
    <property type="term" value="F:peptidase activity"/>
    <property type="evidence" value="ECO:0007669"/>
    <property type="project" value="UniProtKB-KW"/>
</dbReference>
<comment type="subcellular location">
    <subcellularLocation>
        <location evidence="1">Membrane</location>
        <topology evidence="1">Multi-pass membrane protein</topology>
    </subcellularLocation>
</comment>
<dbReference type="RefSeq" id="WP_179920902.1">
    <property type="nucleotide sequence ID" value="NZ_CP058909.1"/>
</dbReference>
<dbReference type="PANTHER" id="PTHR31412:SF0">
    <property type="entry name" value="ZINC METALLOPROTEASE EGY1, CHLOROPLASTIC-RELATED"/>
    <property type="match status" value="1"/>
</dbReference>
<feature type="domain" description="Peptidase M50" evidence="9">
    <location>
        <begin position="142"/>
        <end position="307"/>
    </location>
</feature>
<evidence type="ECO:0000256" key="8">
    <source>
        <dbReference type="SAM" id="Phobius"/>
    </source>
</evidence>
<feature type="transmembrane region" description="Helical" evidence="8">
    <location>
        <begin position="368"/>
        <end position="386"/>
    </location>
</feature>
<feature type="transmembrane region" description="Helical" evidence="8">
    <location>
        <begin position="335"/>
        <end position="356"/>
    </location>
</feature>
<keyword evidence="4" id="KW-0378">Hydrolase</keyword>
<keyword evidence="3 8" id="KW-0812">Transmembrane</keyword>
<evidence type="ECO:0000256" key="2">
    <source>
        <dbReference type="ARBA" id="ARBA00022670"/>
    </source>
</evidence>
<feature type="transmembrane region" description="Helical" evidence="8">
    <location>
        <begin position="134"/>
        <end position="152"/>
    </location>
</feature>
<evidence type="ECO:0000256" key="6">
    <source>
        <dbReference type="ARBA" id="ARBA00022989"/>
    </source>
</evidence>
<dbReference type="KEGG" id="hpel:HZS54_05310"/>
<dbReference type="Proteomes" id="UP000509346">
    <property type="component" value="Chromosome"/>
</dbReference>
<dbReference type="OrthoDB" id="19110at2157"/>
<name>A0A7D5T2D9_9EURY</name>
<keyword evidence="7 8" id="KW-0472">Membrane</keyword>
<evidence type="ECO:0000259" key="9">
    <source>
        <dbReference type="Pfam" id="PF02163"/>
    </source>
</evidence>
<evidence type="ECO:0000256" key="5">
    <source>
        <dbReference type="ARBA" id="ARBA00022946"/>
    </source>
</evidence>
<organism evidence="10 11">
    <name type="scientific">Halosimplex pelagicum</name>
    <dbReference type="NCBI Taxonomy" id="869886"/>
    <lineage>
        <taxon>Archaea</taxon>
        <taxon>Methanobacteriati</taxon>
        <taxon>Methanobacteriota</taxon>
        <taxon>Stenosarchaea group</taxon>
        <taxon>Halobacteria</taxon>
        <taxon>Halobacteriales</taxon>
        <taxon>Haloarculaceae</taxon>
        <taxon>Halosimplex</taxon>
    </lineage>
</organism>
<dbReference type="AlphaFoldDB" id="A0A7D5T2D9"/>
<evidence type="ECO:0000313" key="10">
    <source>
        <dbReference type="EMBL" id="QLH81091.1"/>
    </source>
</evidence>
<proteinExistence type="predicted"/>
<dbReference type="GO" id="GO:0016020">
    <property type="term" value="C:membrane"/>
    <property type="evidence" value="ECO:0007669"/>
    <property type="project" value="UniProtKB-SubCell"/>
</dbReference>
<dbReference type="Pfam" id="PF02163">
    <property type="entry name" value="Peptidase_M50"/>
    <property type="match status" value="1"/>
</dbReference>
<keyword evidence="2 10" id="KW-0645">Protease</keyword>
<keyword evidence="6 8" id="KW-1133">Transmembrane helix</keyword>
<evidence type="ECO:0000256" key="1">
    <source>
        <dbReference type="ARBA" id="ARBA00004141"/>
    </source>
</evidence>
<dbReference type="GO" id="GO:0006508">
    <property type="term" value="P:proteolysis"/>
    <property type="evidence" value="ECO:0007669"/>
    <property type="project" value="UniProtKB-KW"/>
</dbReference>
<dbReference type="InterPro" id="IPR008915">
    <property type="entry name" value="Peptidase_M50"/>
</dbReference>
<evidence type="ECO:0000256" key="3">
    <source>
        <dbReference type="ARBA" id="ARBA00022692"/>
    </source>
</evidence>
<sequence length="391" mass="42146">MDERRTPAEGPPVEDVESVFQVADARVDDGTVYYLGTPLASAEVLERELWGLFREAGYDVSLTTRAQSSGPFDERPAVEDRFGPTRPQYVLVAEPRSPHIDGIPWTNLVFFVLTVLSTLYVGSIWYYVELDSPLALLEAWPFTAAILGVLAVHEFGHYVMIRYHDVDASLPYFIPFPSLIGTMGAVIRMRGRIPDRKALFDIGVSGPLAGLVATVVVTVIGLFLDPITVPERVATGGGGAIRFNDPLLLVILAELTGQPLSYPDPRLAANPVIFGGWVGMFVTFLNLLPVGQFDGGHIVRAILGPRQETVAAAVPAALFGLAGYLYLAQEATNAVVLWVVWGVIAAGLAYAGPATPIRDDPIGPRRRALGALTLVLGLLCFTPVPFEILAA</sequence>
<keyword evidence="11" id="KW-1185">Reference proteome</keyword>
<feature type="transmembrane region" description="Helical" evidence="8">
    <location>
        <begin position="105"/>
        <end position="128"/>
    </location>
</feature>
<dbReference type="EMBL" id="CP058909">
    <property type="protein sequence ID" value="QLH81091.1"/>
    <property type="molecule type" value="Genomic_DNA"/>
</dbReference>
<dbReference type="GeneID" id="56081985"/>
<accession>A0A7D5T2D9</accession>
<protein>
    <submittedName>
        <fullName evidence="10">Site-2 protease family protein</fullName>
    </submittedName>
</protein>
<dbReference type="CDD" id="cd06160">
    <property type="entry name" value="S2P-M50_like_2"/>
    <property type="match status" value="1"/>
</dbReference>
<dbReference type="InterPro" id="IPR044838">
    <property type="entry name" value="EGY1-like"/>
</dbReference>
<keyword evidence="5" id="KW-0809">Transit peptide</keyword>
<dbReference type="PANTHER" id="PTHR31412">
    <property type="entry name" value="ZINC METALLOPROTEASE EGY1"/>
    <property type="match status" value="1"/>
</dbReference>
<feature type="transmembrane region" description="Helical" evidence="8">
    <location>
        <begin position="198"/>
        <end position="224"/>
    </location>
</feature>